<dbReference type="InterPro" id="IPR053014">
    <property type="entry name" value="Cuticle_assoc_divergent"/>
</dbReference>
<keyword evidence="1" id="KW-1185">Reference proteome</keyword>
<name>A0AAF3F0C3_9BILA</name>
<dbReference type="InterPro" id="IPR028150">
    <property type="entry name" value="Lustrin_cystein"/>
</dbReference>
<dbReference type="WBParaSite" id="MBELARI_LOCUS19945">
    <property type="protein sequence ID" value="MBELARI_LOCUS19945"/>
    <property type="gene ID" value="MBELARI_LOCUS19945"/>
</dbReference>
<dbReference type="InterPro" id="IPR006150">
    <property type="entry name" value="Cys_repeat_1"/>
</dbReference>
<dbReference type="Proteomes" id="UP000887575">
    <property type="component" value="Unassembled WGS sequence"/>
</dbReference>
<organism evidence="1 2">
    <name type="scientific">Mesorhabditis belari</name>
    <dbReference type="NCBI Taxonomy" id="2138241"/>
    <lineage>
        <taxon>Eukaryota</taxon>
        <taxon>Metazoa</taxon>
        <taxon>Ecdysozoa</taxon>
        <taxon>Nematoda</taxon>
        <taxon>Chromadorea</taxon>
        <taxon>Rhabditida</taxon>
        <taxon>Rhabditina</taxon>
        <taxon>Rhabditomorpha</taxon>
        <taxon>Rhabditoidea</taxon>
        <taxon>Rhabditidae</taxon>
        <taxon>Mesorhabditinae</taxon>
        <taxon>Mesorhabditis</taxon>
    </lineage>
</organism>
<accession>A0AAF3F0C3</accession>
<dbReference type="SMART" id="SM00289">
    <property type="entry name" value="WR1"/>
    <property type="match status" value="5"/>
</dbReference>
<evidence type="ECO:0000313" key="1">
    <source>
        <dbReference type="Proteomes" id="UP000887575"/>
    </source>
</evidence>
<sequence>MVLNGAVWLSDLCPDGLVPLTNERNVRTCQTQCPREARCVQGICCALPPNCNDFTHKFETNLVCLPKFKQNCPKNAKCVESSRPAQSICCSAIPPELTRIIGHRPLETVCPADHPVLGFERRGLQVCKNCERGLCVPFRNSEVMICCHSHESLCGVESEICGAGCARFEKCESLAGGRWCCPRGEEEVEMCPGEIPTSGICSLNHPDCGSGNVCVATESGLGFICCPDPGIVSLTRLLKGMTPLPSPPTTTKAPTIRTFPPFTPPNTKEPISMTFPLNIQQSTKVKNNSNKPTKNPRKKLITTTEISTIPIVCPQGGPPMGIQDAFLMCPEIGAPCPRAGYTCQETNIGDYYCCPMGVDEWELEELSPKVPKPISTTTAAPWLALLTLLPKSTTTTTTTPSFWLTTTSRPIPSTLFPRVPAKCPFGHHSIIELNGELRSCAGWFDFTCPLTYSCMASSTTLSYICCKLNHTMHDELSRF</sequence>
<evidence type="ECO:0000313" key="2">
    <source>
        <dbReference type="WBParaSite" id="MBELARI_LOCUS19945"/>
    </source>
</evidence>
<protein>
    <submittedName>
        <fullName evidence="2">Uncharacterized protein</fullName>
    </submittedName>
</protein>
<reference evidence="2" key="1">
    <citation type="submission" date="2024-02" db="UniProtKB">
        <authorList>
            <consortium name="WormBaseParasite"/>
        </authorList>
    </citation>
    <scope>IDENTIFICATION</scope>
</reference>
<dbReference type="PANTHER" id="PTHR46339">
    <property type="entry name" value="PROTEIN CBG15282-RELATED"/>
    <property type="match status" value="1"/>
</dbReference>
<dbReference type="Pfam" id="PF14625">
    <property type="entry name" value="Lustrin_cystein"/>
    <property type="match status" value="3"/>
</dbReference>
<dbReference type="AlphaFoldDB" id="A0AAF3F0C3"/>
<proteinExistence type="predicted"/>